<dbReference type="PANTHER" id="PTHR22999:SF23">
    <property type="entry name" value="SORTING NEXIN-16"/>
    <property type="match status" value="1"/>
</dbReference>
<evidence type="ECO:0000313" key="4">
    <source>
        <dbReference type="EMBL" id="EEP77172.1"/>
    </source>
</evidence>
<dbReference type="KEGG" id="ure:UREG_02021"/>
<dbReference type="VEuPathDB" id="FungiDB:UREG_02021"/>
<dbReference type="GO" id="GO:0035091">
    <property type="term" value="F:phosphatidylinositol binding"/>
    <property type="evidence" value="ECO:0007669"/>
    <property type="project" value="TreeGrafter"/>
</dbReference>
<dbReference type="GO" id="GO:0005769">
    <property type="term" value="C:early endosome"/>
    <property type="evidence" value="ECO:0007669"/>
    <property type="project" value="TreeGrafter"/>
</dbReference>
<reference evidence="5" key="1">
    <citation type="journal article" date="2009" name="Genome Res.">
        <title>Comparative genomic analyses of the human fungal pathogens Coccidioides and their relatives.</title>
        <authorList>
            <person name="Sharpton T.J."/>
            <person name="Stajich J.E."/>
            <person name="Rounsley S.D."/>
            <person name="Gardner M.J."/>
            <person name="Wortman J.R."/>
            <person name="Jordar V.S."/>
            <person name="Maiti R."/>
            <person name="Kodira C.D."/>
            <person name="Neafsey D.E."/>
            <person name="Zeng Q."/>
            <person name="Hung C.-Y."/>
            <person name="McMahan C."/>
            <person name="Muszewska A."/>
            <person name="Grynberg M."/>
            <person name="Mandel M.A."/>
            <person name="Kellner E.M."/>
            <person name="Barker B.M."/>
            <person name="Galgiani J.N."/>
            <person name="Orbach M.J."/>
            <person name="Kirkland T.N."/>
            <person name="Cole G.T."/>
            <person name="Henn M.R."/>
            <person name="Birren B.W."/>
            <person name="Taylor J.W."/>
        </authorList>
    </citation>
    <scope>NUCLEOTIDE SEQUENCE [LARGE SCALE GENOMIC DNA]</scope>
    <source>
        <strain evidence="5">UAMH 1704</strain>
    </source>
</reference>
<dbReference type="PROSITE" id="PS51207">
    <property type="entry name" value="PXA"/>
    <property type="match status" value="1"/>
</dbReference>
<accession>C4JK64</accession>
<protein>
    <recommendedName>
        <fullName evidence="3">PXA domain-containing protein</fullName>
    </recommendedName>
</protein>
<dbReference type="GO" id="GO:0045022">
    <property type="term" value="P:early endosome to late endosome transport"/>
    <property type="evidence" value="ECO:0007669"/>
    <property type="project" value="TreeGrafter"/>
</dbReference>
<dbReference type="HOGENOM" id="CLU_018250_0_0_1"/>
<organism evidence="4 5">
    <name type="scientific">Uncinocarpus reesii (strain UAMH 1704)</name>
    <dbReference type="NCBI Taxonomy" id="336963"/>
    <lineage>
        <taxon>Eukaryota</taxon>
        <taxon>Fungi</taxon>
        <taxon>Dikarya</taxon>
        <taxon>Ascomycota</taxon>
        <taxon>Pezizomycotina</taxon>
        <taxon>Eurotiomycetes</taxon>
        <taxon>Eurotiomycetidae</taxon>
        <taxon>Onygenales</taxon>
        <taxon>Onygenaceae</taxon>
        <taxon>Uncinocarpus</taxon>
    </lineage>
</organism>
<evidence type="ECO:0000259" key="3">
    <source>
        <dbReference type="PROSITE" id="PS51207"/>
    </source>
</evidence>
<dbReference type="Pfam" id="PF02194">
    <property type="entry name" value="PXA"/>
    <property type="match status" value="1"/>
</dbReference>
<keyword evidence="2" id="KW-0963">Cytoplasm</keyword>
<dbReference type="InterPro" id="IPR003114">
    <property type="entry name" value="Phox_assoc"/>
</dbReference>
<dbReference type="Proteomes" id="UP000002058">
    <property type="component" value="Unassembled WGS sequence"/>
</dbReference>
<feature type="domain" description="PXA" evidence="3">
    <location>
        <begin position="1"/>
        <end position="174"/>
    </location>
</feature>
<evidence type="ECO:0000313" key="5">
    <source>
        <dbReference type="Proteomes" id="UP000002058"/>
    </source>
</evidence>
<dbReference type="PANTHER" id="PTHR22999">
    <property type="entry name" value="PX SERINE/THREONINE KINASE PXK"/>
    <property type="match status" value="1"/>
</dbReference>
<dbReference type="GO" id="GO:0005770">
    <property type="term" value="C:late endosome"/>
    <property type="evidence" value="ECO:0007669"/>
    <property type="project" value="TreeGrafter"/>
</dbReference>
<gene>
    <name evidence="4" type="ORF">UREG_02021</name>
</gene>
<dbReference type="AlphaFoldDB" id="C4JK64"/>
<sequence length="331" mass="37059">MKEFVHAWYSKITSDHTFTDEVIQVIAHCTRALEQRLRHVDVQGLVLDEIPSLIEAHITAYRMAYQSATTSKSKSQLRTAYHALNPHPALSHVPEELVSAFPLEQQNEESIYRQMLAQGLLAILLPTEELENICLRTLVADILADLLLGEIVGERVAEGWCIWEIITKLAEELRPGTDENVKVEQTRKSQLENFGLLSSPTEADGLKTTENQSSLSILLWALLQYAYLAYAMVRFVTLEVAQVASSSSLMPVRGSCVKWQLRKPLPLKPPPLSDDSAVRLPILKYRIFGMASQLVEVPRRMPWLGGSLALAQHVLLNGPGRIGETDGFIDR</sequence>
<dbReference type="InParanoid" id="C4JK64"/>
<proteinExistence type="predicted"/>
<dbReference type="InterPro" id="IPR051837">
    <property type="entry name" value="SortingNexin/PXDomain-PKLike"/>
</dbReference>
<dbReference type="EMBL" id="CH476615">
    <property type="protein sequence ID" value="EEP77172.1"/>
    <property type="molecule type" value="Genomic_DNA"/>
</dbReference>
<dbReference type="eggNOG" id="ENOG502QQBH">
    <property type="taxonomic scope" value="Eukaryota"/>
</dbReference>
<dbReference type="OrthoDB" id="5582218at2759"/>
<comment type="subcellular location">
    <subcellularLocation>
        <location evidence="1">Cytoplasm</location>
    </subcellularLocation>
</comment>
<name>C4JK64_UNCRE</name>
<dbReference type="OMA" id="YRIFGMA"/>
<evidence type="ECO:0000256" key="2">
    <source>
        <dbReference type="ARBA" id="ARBA00022490"/>
    </source>
</evidence>
<dbReference type="GeneID" id="8440458"/>
<dbReference type="STRING" id="336963.C4JK64"/>
<keyword evidence="5" id="KW-1185">Reference proteome</keyword>
<dbReference type="SMART" id="SM00313">
    <property type="entry name" value="PXA"/>
    <property type="match status" value="1"/>
</dbReference>
<evidence type="ECO:0000256" key="1">
    <source>
        <dbReference type="ARBA" id="ARBA00004496"/>
    </source>
</evidence>
<dbReference type="RefSeq" id="XP_002542505.1">
    <property type="nucleotide sequence ID" value="XM_002542459.1"/>
</dbReference>